<dbReference type="InterPro" id="IPR007565">
    <property type="entry name" value="4HFCP_synth"/>
</dbReference>
<dbReference type="Pfam" id="PF04476">
    <property type="entry name" value="4HFCP_synth"/>
    <property type="match status" value="1"/>
</dbReference>
<protein>
    <recommendedName>
        <fullName evidence="2">(5-formylfuran-3-yl)methyl phosphate synthase</fullName>
        <ecNumber evidence="2">4.2.3.153</ecNumber>
    </recommendedName>
    <alternativeName>
        <fullName evidence="5">4-(hydroxymethyl)-2-furancarboxaldehyde-phosphate synthase</fullName>
    </alternativeName>
</protein>
<dbReference type="EC" id="4.2.3.153" evidence="2"/>
<sequence>MTGWLASVADAAEIALILPAGPDILDLKDPAAGALGAWDAEDITRVVRDLETMPGRPRLSATIGDQPMRPDAVVPAARRIAETGVDFVKIGFAPDGAPDRCIDALASLAAEGVKLVAVLFADLWPSDPCCLPVDRLAAAGFRGAMLDTAGKRHGLRHHWQDDQLGSFVCCARAHRLLTGLAGSLRVADIPALKALSPDYLGFRGALCGGERTAGIDPQAVTRVAACMVGAPAATPPPRQPEPVRS</sequence>
<keyword evidence="3" id="KW-0456">Lyase</keyword>
<evidence type="ECO:0000256" key="2">
    <source>
        <dbReference type="ARBA" id="ARBA00012553"/>
    </source>
</evidence>
<name>A0A1X7DW81_9PROT</name>
<evidence type="ECO:0000256" key="4">
    <source>
        <dbReference type="ARBA" id="ARBA00023270"/>
    </source>
</evidence>
<dbReference type="EMBL" id="FXAK01000001">
    <property type="protein sequence ID" value="SMF22968.1"/>
    <property type="molecule type" value="Genomic_DNA"/>
</dbReference>
<evidence type="ECO:0000256" key="3">
    <source>
        <dbReference type="ARBA" id="ARBA00023239"/>
    </source>
</evidence>
<gene>
    <name evidence="8" type="ORF">SAMN02982917_1105</name>
</gene>
<dbReference type="GO" id="GO:0016829">
    <property type="term" value="F:lyase activity"/>
    <property type="evidence" value="ECO:0007669"/>
    <property type="project" value="UniProtKB-KW"/>
</dbReference>
<evidence type="ECO:0000256" key="6">
    <source>
        <dbReference type="ARBA" id="ARBA00047628"/>
    </source>
</evidence>
<evidence type="ECO:0000256" key="7">
    <source>
        <dbReference type="PIRSR" id="PIRSR015957-1"/>
    </source>
</evidence>
<evidence type="ECO:0000313" key="8">
    <source>
        <dbReference type="EMBL" id="SMF22968.1"/>
    </source>
</evidence>
<feature type="active site" description="Proton acceptor" evidence="7">
    <location>
        <position position="89"/>
    </location>
</feature>
<dbReference type="RefSeq" id="WP_085083015.1">
    <property type="nucleotide sequence ID" value="NZ_FXAK01000001.1"/>
</dbReference>
<dbReference type="Proteomes" id="UP000192936">
    <property type="component" value="Unassembled WGS sequence"/>
</dbReference>
<evidence type="ECO:0000256" key="5">
    <source>
        <dbReference type="ARBA" id="ARBA00032523"/>
    </source>
</evidence>
<organism evidence="8 9">
    <name type="scientific">Azospirillum oryzae</name>
    <dbReference type="NCBI Taxonomy" id="286727"/>
    <lineage>
        <taxon>Bacteria</taxon>
        <taxon>Pseudomonadati</taxon>
        <taxon>Pseudomonadota</taxon>
        <taxon>Alphaproteobacteria</taxon>
        <taxon>Rhodospirillales</taxon>
        <taxon>Azospirillaceae</taxon>
        <taxon>Azospirillum</taxon>
    </lineage>
</organism>
<reference evidence="8 9" key="1">
    <citation type="submission" date="2017-04" db="EMBL/GenBank/DDBJ databases">
        <authorList>
            <person name="Afonso C.L."/>
            <person name="Miller P.J."/>
            <person name="Scott M.A."/>
            <person name="Spackman E."/>
            <person name="Goraichik I."/>
            <person name="Dimitrov K.M."/>
            <person name="Suarez D.L."/>
            <person name="Swayne D.E."/>
        </authorList>
    </citation>
    <scope>NUCLEOTIDE SEQUENCE [LARGE SCALE GENOMIC DNA]</scope>
    <source>
        <strain evidence="8 9">A2P</strain>
    </source>
</reference>
<keyword evidence="4" id="KW-0704">Schiff base</keyword>
<accession>A0A1X7DW81</accession>
<feature type="active site" description="Schiff-base intermediate with substrate" evidence="7">
    <location>
        <position position="28"/>
    </location>
</feature>
<evidence type="ECO:0000256" key="1">
    <source>
        <dbReference type="ARBA" id="ARBA00003810"/>
    </source>
</evidence>
<proteinExistence type="predicted"/>
<comment type="catalytic activity">
    <reaction evidence="6">
        <text>2 D-glyceraldehyde 3-phosphate = 4-(hydroxymethyl)-2-furancarboxaldehyde phosphate + phosphate + 2 H2O</text>
        <dbReference type="Rhea" id="RHEA:43536"/>
        <dbReference type="ChEBI" id="CHEBI:15377"/>
        <dbReference type="ChEBI" id="CHEBI:43474"/>
        <dbReference type="ChEBI" id="CHEBI:59776"/>
        <dbReference type="ChEBI" id="CHEBI:83407"/>
        <dbReference type="EC" id="4.2.3.153"/>
    </reaction>
</comment>
<dbReference type="PIRSF" id="PIRSF015957">
    <property type="entry name" value="UCP015957"/>
    <property type="match status" value="1"/>
</dbReference>
<dbReference type="OrthoDB" id="7580479at2"/>
<comment type="function">
    <text evidence="1">Catalyzes the formation of 4-(hydroxymethyl)-2-furancarboxaldehyde phosphate (4-HFC-P) from two molecules of glyceraldehyde-3-P (GA-3-P).</text>
</comment>
<dbReference type="STRING" id="286727.SAMN02982917_1105"/>
<dbReference type="AlphaFoldDB" id="A0A1X7DW81"/>
<evidence type="ECO:0000313" key="9">
    <source>
        <dbReference type="Proteomes" id="UP000192936"/>
    </source>
</evidence>